<protein>
    <recommendedName>
        <fullName evidence="1">Heterokaryon incompatibility domain-containing protein</fullName>
    </recommendedName>
</protein>
<gene>
    <name evidence="2" type="ORF">NPX13_g3965</name>
</gene>
<dbReference type="InterPro" id="IPR010730">
    <property type="entry name" value="HET"/>
</dbReference>
<dbReference type="PANTHER" id="PTHR33112:SF12">
    <property type="entry name" value="HETEROKARYON INCOMPATIBILITY DOMAIN-CONTAINING PROTEIN"/>
    <property type="match status" value="1"/>
</dbReference>
<feature type="domain" description="Heterokaryon incompatibility" evidence="1">
    <location>
        <begin position="24"/>
        <end position="173"/>
    </location>
</feature>
<dbReference type="PANTHER" id="PTHR33112">
    <property type="entry name" value="DOMAIN PROTEIN, PUTATIVE-RELATED"/>
    <property type="match status" value="1"/>
</dbReference>
<keyword evidence="3" id="KW-1185">Reference proteome</keyword>
<dbReference type="Proteomes" id="UP001148614">
    <property type="component" value="Unassembled WGS sequence"/>
</dbReference>
<reference evidence="2" key="1">
    <citation type="submission" date="2022-07" db="EMBL/GenBank/DDBJ databases">
        <title>Genome Sequence of Xylaria arbuscula.</title>
        <authorList>
            <person name="Buettner E."/>
        </authorList>
    </citation>
    <scope>NUCLEOTIDE SEQUENCE</scope>
    <source>
        <strain evidence="2">VT107</strain>
    </source>
</reference>
<dbReference type="VEuPathDB" id="FungiDB:F4678DRAFT_462169"/>
<sequence>MHPPLWVLDTWKQCLVQCSTATPYVALSYVWGGSATLTALKDNIESLKIPGSLAEGNTKIPKTIRDAMAFVQILGERYLWVDSLCIVQDGPQKMVEVANMGVIYAQASITIVAADGDNANAGLRGLHGMSGPRSVRQVVHSLGRGASLIETHGQRIAATTSLIWKTRGWTFQEDLFSRRKVIFEKGWVRWECHEATWDEHSNANMPQPSIFDTLVPDVDYLNGIINDFNERILTFPEDALLAFSGIASALSGVFQGGFISGLPVSLLHVGLLWIPTSTSSRRLPKKAVEGVCLPSWSWAGWQGGVSLPAGMVLGYRVFHSKRWTQYTRERVSSLVEWSWANSPQGKKNRIRESWHDYREAFWNKSDTPCPPGWTRYSIRDPSSMPADDISTQPRSGDRPLCLYKHDSEHDLLFWYPPPMPQNHEPSKAHNLAQYISCRTRRGWLLLGEAIVRPMGISQYIPVVSLRDQRGTWAGALTLHEPMHNDQENDNRAGERQSMRIRLELVEIAQGNIPNDPNDWKEYIEEWKLDERPKSGALYEYFYVLWIEWKEGIAYRKGIGRVHKDTWEAQQLEWIDLVLG</sequence>
<evidence type="ECO:0000313" key="2">
    <source>
        <dbReference type="EMBL" id="KAJ3575648.1"/>
    </source>
</evidence>
<organism evidence="2 3">
    <name type="scientific">Xylaria arbuscula</name>
    <dbReference type="NCBI Taxonomy" id="114810"/>
    <lineage>
        <taxon>Eukaryota</taxon>
        <taxon>Fungi</taxon>
        <taxon>Dikarya</taxon>
        <taxon>Ascomycota</taxon>
        <taxon>Pezizomycotina</taxon>
        <taxon>Sordariomycetes</taxon>
        <taxon>Xylariomycetidae</taxon>
        <taxon>Xylariales</taxon>
        <taxon>Xylariaceae</taxon>
        <taxon>Xylaria</taxon>
    </lineage>
</organism>
<comment type="caution">
    <text evidence="2">The sequence shown here is derived from an EMBL/GenBank/DDBJ whole genome shotgun (WGS) entry which is preliminary data.</text>
</comment>
<proteinExistence type="predicted"/>
<accession>A0A9W8NGB7</accession>
<dbReference type="AlphaFoldDB" id="A0A9W8NGB7"/>
<dbReference type="EMBL" id="JANPWZ010000527">
    <property type="protein sequence ID" value="KAJ3575648.1"/>
    <property type="molecule type" value="Genomic_DNA"/>
</dbReference>
<name>A0A9W8NGB7_9PEZI</name>
<evidence type="ECO:0000313" key="3">
    <source>
        <dbReference type="Proteomes" id="UP001148614"/>
    </source>
</evidence>
<evidence type="ECO:0000259" key="1">
    <source>
        <dbReference type="Pfam" id="PF06985"/>
    </source>
</evidence>
<dbReference type="Pfam" id="PF06985">
    <property type="entry name" value="HET"/>
    <property type="match status" value="1"/>
</dbReference>